<gene>
    <name evidence="4" type="ORF">SNE40_008017</name>
</gene>
<evidence type="ECO:0000259" key="3">
    <source>
        <dbReference type="PROSITE" id="PS50013"/>
    </source>
</evidence>
<protein>
    <recommendedName>
        <fullName evidence="3">Chromo domain-containing protein</fullName>
    </recommendedName>
</protein>
<dbReference type="PROSITE" id="PS00598">
    <property type="entry name" value="CHROMO_1"/>
    <property type="match status" value="1"/>
</dbReference>
<keyword evidence="5" id="KW-1185">Reference proteome</keyword>
<dbReference type="EMBL" id="JAZGQO010000006">
    <property type="protein sequence ID" value="KAK6185876.1"/>
    <property type="molecule type" value="Genomic_DNA"/>
</dbReference>
<dbReference type="Gene3D" id="2.40.50.40">
    <property type="match status" value="1"/>
</dbReference>
<dbReference type="Pfam" id="PF00385">
    <property type="entry name" value="Chromo"/>
    <property type="match status" value="1"/>
</dbReference>
<name>A0AAN8Q357_PATCE</name>
<dbReference type="InterPro" id="IPR000953">
    <property type="entry name" value="Chromo/chromo_shadow_dom"/>
</dbReference>
<dbReference type="InterPro" id="IPR016197">
    <property type="entry name" value="Chromo-like_dom_sf"/>
</dbReference>
<dbReference type="Proteomes" id="UP001347796">
    <property type="component" value="Unassembled WGS sequence"/>
</dbReference>
<comment type="subcellular location">
    <subcellularLocation>
        <location evidence="1">Nucleus</location>
    </subcellularLocation>
</comment>
<comment type="caution">
    <text evidence="4">The sequence shown here is derived from an EMBL/GenBank/DDBJ whole genome shotgun (WGS) entry which is preliminary data.</text>
</comment>
<organism evidence="4 5">
    <name type="scientific">Patella caerulea</name>
    <name type="common">Rayed Mediterranean limpet</name>
    <dbReference type="NCBI Taxonomy" id="87958"/>
    <lineage>
        <taxon>Eukaryota</taxon>
        <taxon>Metazoa</taxon>
        <taxon>Spiralia</taxon>
        <taxon>Lophotrochozoa</taxon>
        <taxon>Mollusca</taxon>
        <taxon>Gastropoda</taxon>
        <taxon>Patellogastropoda</taxon>
        <taxon>Patelloidea</taxon>
        <taxon>Patellidae</taxon>
        <taxon>Patella</taxon>
    </lineage>
</organism>
<evidence type="ECO:0000313" key="5">
    <source>
        <dbReference type="Proteomes" id="UP001347796"/>
    </source>
</evidence>
<keyword evidence="2" id="KW-0539">Nucleus</keyword>
<evidence type="ECO:0000313" key="4">
    <source>
        <dbReference type="EMBL" id="KAK6185876.1"/>
    </source>
</evidence>
<dbReference type="InterPro" id="IPR023779">
    <property type="entry name" value="Chromodomain_CS"/>
</dbReference>
<dbReference type="AlphaFoldDB" id="A0AAN8Q357"/>
<evidence type="ECO:0000256" key="1">
    <source>
        <dbReference type="ARBA" id="ARBA00004123"/>
    </source>
</evidence>
<sequence>MDMERYFPAAALAVIRYMNTLQVSWSLRQDYGTLEICFKWINSTHRTPEKRHRSSVKKERDQRRGQEILSRKSNFQQVSLISSKRSDTNRPRVPKTVEVAVETDSLSLVSVGTMCSVESEKKSCQTDIGGPANTDSVCRNVNRWTMSKNMNDDANPLHKRGTTTKSTQEDIRKRIKRDKQEYFIRWNGLPTMMNSWVPEEDLDKGIFNVYAYVNTGPRFFAPSALLDSCPCRAFHPVSSNSGEKIG</sequence>
<evidence type="ECO:0000256" key="2">
    <source>
        <dbReference type="ARBA" id="ARBA00023242"/>
    </source>
</evidence>
<proteinExistence type="predicted"/>
<dbReference type="PROSITE" id="PS50013">
    <property type="entry name" value="CHROMO_2"/>
    <property type="match status" value="1"/>
</dbReference>
<accession>A0AAN8Q357</accession>
<dbReference type="SUPFAM" id="SSF54160">
    <property type="entry name" value="Chromo domain-like"/>
    <property type="match status" value="1"/>
</dbReference>
<reference evidence="4 5" key="1">
    <citation type="submission" date="2024-01" db="EMBL/GenBank/DDBJ databases">
        <title>The genome of the rayed Mediterranean limpet Patella caerulea (Linnaeus, 1758).</title>
        <authorList>
            <person name="Anh-Thu Weber A."/>
            <person name="Halstead-Nussloch G."/>
        </authorList>
    </citation>
    <scope>NUCLEOTIDE SEQUENCE [LARGE SCALE GENOMIC DNA]</scope>
    <source>
        <strain evidence="4">AATW-2023a</strain>
        <tissue evidence="4">Whole specimen</tissue>
    </source>
</reference>
<feature type="domain" description="Chromo" evidence="3">
    <location>
        <begin position="165"/>
        <end position="202"/>
    </location>
</feature>
<dbReference type="GO" id="GO:0005634">
    <property type="term" value="C:nucleus"/>
    <property type="evidence" value="ECO:0007669"/>
    <property type="project" value="UniProtKB-SubCell"/>
</dbReference>
<dbReference type="InterPro" id="IPR023780">
    <property type="entry name" value="Chromo_domain"/>
</dbReference>